<organism evidence="4">
    <name type="scientific">Eucalyptus grandis</name>
    <name type="common">Flooded gum</name>
    <dbReference type="NCBI Taxonomy" id="71139"/>
    <lineage>
        <taxon>Eukaryota</taxon>
        <taxon>Viridiplantae</taxon>
        <taxon>Streptophyta</taxon>
        <taxon>Embryophyta</taxon>
        <taxon>Tracheophyta</taxon>
        <taxon>Spermatophyta</taxon>
        <taxon>Magnoliopsida</taxon>
        <taxon>eudicotyledons</taxon>
        <taxon>Gunneridae</taxon>
        <taxon>Pentapetalae</taxon>
        <taxon>rosids</taxon>
        <taxon>malvids</taxon>
        <taxon>Myrtales</taxon>
        <taxon>Myrtaceae</taxon>
        <taxon>Myrtoideae</taxon>
        <taxon>Eucalypteae</taxon>
        <taxon>Eucalyptus</taxon>
    </lineage>
</organism>
<name>A0A059CP49_EUCGR</name>
<dbReference type="EMBL" id="KK198755">
    <property type="protein sequence ID" value="KCW79720.1"/>
    <property type="molecule type" value="Genomic_DNA"/>
</dbReference>
<dbReference type="InParanoid" id="A0A059CP49"/>
<protein>
    <recommendedName>
        <fullName evidence="3">AB hydrolase-1 domain-containing protein</fullName>
    </recommendedName>
</protein>
<dbReference type="FunFam" id="3.40.50.1820:FF:000042">
    <property type="entry name" value="probable strigolactone esterase DAD2"/>
    <property type="match status" value="1"/>
</dbReference>
<dbReference type="SUPFAM" id="SSF53474">
    <property type="entry name" value="alpha/beta-Hydrolases"/>
    <property type="match status" value="1"/>
</dbReference>
<dbReference type="Pfam" id="PF12697">
    <property type="entry name" value="Abhydrolase_6"/>
    <property type="match status" value="1"/>
</dbReference>
<evidence type="ECO:0000313" key="4">
    <source>
        <dbReference type="EMBL" id="KCW79720.1"/>
    </source>
</evidence>
<dbReference type="eggNOG" id="ENOG502QUXK">
    <property type="taxonomic scope" value="Eukaryota"/>
</dbReference>
<dbReference type="OrthoDB" id="408373at2759"/>
<dbReference type="FunCoup" id="A0A059CP49">
    <property type="interactions" value="2"/>
</dbReference>
<dbReference type="InterPro" id="IPR029058">
    <property type="entry name" value="AB_hydrolase_fold"/>
</dbReference>
<proteinExistence type="inferred from homology"/>
<evidence type="ECO:0000256" key="1">
    <source>
        <dbReference type="ARBA" id="ARBA00008645"/>
    </source>
</evidence>
<dbReference type="STRING" id="71139.A0A059CP49"/>
<comment type="similarity">
    <text evidence="1">Belongs to the AB hydrolase superfamily.</text>
</comment>
<dbReference type="Gramene" id="KCW79720">
    <property type="protein sequence ID" value="KCW79720"/>
    <property type="gene ID" value="EUGRSUZ_C01073"/>
</dbReference>
<evidence type="ECO:0000256" key="2">
    <source>
        <dbReference type="ARBA" id="ARBA00022801"/>
    </source>
</evidence>
<accession>A0A059CP49</accession>
<dbReference type="AlphaFoldDB" id="A0A059CP49"/>
<dbReference type="GO" id="GO:0016787">
    <property type="term" value="F:hydrolase activity"/>
    <property type="evidence" value="ECO:0007669"/>
    <property type="project" value="UniProtKB-KW"/>
</dbReference>
<sequence length="274" mass="30173">MVMLDKGLSIPLNAKLTGSGTETVVLAHGFGADQTMWDKILPVLSQHFRVLVFDWGFSGAVKEQEGLFDPVKHSSYEGFACDLISLLDELDLKSTVFVGHSMSGMIGCIASVKRPDLFERLILLGASPRYLNTDGYEGGFGTAQIDQILLSIESDYNEWAPNFASLVVHPHDALSVEMFTGCLRRMRPEVALSLARTVFLSDHREVLGRVTTPCTIIQTTNDVIVPNSVAHYMRDKIQGKSTVEMIEADGHFPQLTAHLQLLDVLGGILGFEYD</sequence>
<evidence type="ECO:0000259" key="3">
    <source>
        <dbReference type="Pfam" id="PF12697"/>
    </source>
</evidence>
<dbReference type="PANTHER" id="PTHR43039">
    <property type="entry name" value="ESTERASE-RELATED"/>
    <property type="match status" value="1"/>
</dbReference>
<dbReference type="Gene3D" id="3.40.50.1820">
    <property type="entry name" value="alpha/beta hydrolase"/>
    <property type="match status" value="1"/>
</dbReference>
<gene>
    <name evidence="4" type="ORF">EUGRSUZ_C01073</name>
</gene>
<reference evidence="4" key="1">
    <citation type="submission" date="2013-07" db="EMBL/GenBank/DDBJ databases">
        <title>The genome of Eucalyptus grandis.</title>
        <authorList>
            <person name="Schmutz J."/>
            <person name="Hayes R."/>
            <person name="Myburg A."/>
            <person name="Tuskan G."/>
            <person name="Grattapaglia D."/>
            <person name="Rokhsar D.S."/>
        </authorList>
    </citation>
    <scope>NUCLEOTIDE SEQUENCE</scope>
    <source>
        <tissue evidence="4">Leaf extractions</tissue>
    </source>
</reference>
<dbReference type="KEGG" id="egr:104436622"/>
<keyword evidence="2" id="KW-0378">Hydrolase</keyword>
<feature type="domain" description="AB hydrolase-1" evidence="3">
    <location>
        <begin position="24"/>
        <end position="257"/>
    </location>
</feature>
<dbReference type="OMA" id="EGCGTET"/>
<dbReference type="InterPro" id="IPR000073">
    <property type="entry name" value="AB_hydrolase_1"/>
</dbReference>